<comment type="caution">
    <text evidence="1">The sequence shown here is derived from an EMBL/GenBank/DDBJ whole genome shotgun (WGS) entry which is preliminary data.</text>
</comment>
<name>A0A4Y7TUL9_COPMI</name>
<accession>A0A4Y7TUL9</accession>
<reference evidence="1 2" key="1">
    <citation type="journal article" date="2019" name="Nat. Ecol. Evol.">
        <title>Megaphylogeny resolves global patterns of mushroom evolution.</title>
        <authorList>
            <person name="Varga T."/>
            <person name="Krizsan K."/>
            <person name="Foldi C."/>
            <person name="Dima B."/>
            <person name="Sanchez-Garcia M."/>
            <person name="Sanchez-Ramirez S."/>
            <person name="Szollosi G.J."/>
            <person name="Szarkandi J.G."/>
            <person name="Papp V."/>
            <person name="Albert L."/>
            <person name="Andreopoulos W."/>
            <person name="Angelini C."/>
            <person name="Antonin V."/>
            <person name="Barry K.W."/>
            <person name="Bougher N.L."/>
            <person name="Buchanan P."/>
            <person name="Buyck B."/>
            <person name="Bense V."/>
            <person name="Catcheside P."/>
            <person name="Chovatia M."/>
            <person name="Cooper J."/>
            <person name="Damon W."/>
            <person name="Desjardin D."/>
            <person name="Finy P."/>
            <person name="Geml J."/>
            <person name="Haridas S."/>
            <person name="Hughes K."/>
            <person name="Justo A."/>
            <person name="Karasinski D."/>
            <person name="Kautmanova I."/>
            <person name="Kiss B."/>
            <person name="Kocsube S."/>
            <person name="Kotiranta H."/>
            <person name="LaButti K.M."/>
            <person name="Lechner B.E."/>
            <person name="Liimatainen K."/>
            <person name="Lipzen A."/>
            <person name="Lukacs Z."/>
            <person name="Mihaltcheva S."/>
            <person name="Morgado L.N."/>
            <person name="Niskanen T."/>
            <person name="Noordeloos M.E."/>
            <person name="Ohm R.A."/>
            <person name="Ortiz-Santana B."/>
            <person name="Ovrebo C."/>
            <person name="Racz N."/>
            <person name="Riley R."/>
            <person name="Savchenko A."/>
            <person name="Shiryaev A."/>
            <person name="Soop K."/>
            <person name="Spirin V."/>
            <person name="Szebenyi C."/>
            <person name="Tomsovsky M."/>
            <person name="Tulloss R.E."/>
            <person name="Uehling J."/>
            <person name="Grigoriev I.V."/>
            <person name="Vagvolgyi C."/>
            <person name="Papp T."/>
            <person name="Martin F.M."/>
            <person name="Miettinen O."/>
            <person name="Hibbett D.S."/>
            <person name="Nagy L.G."/>
        </authorList>
    </citation>
    <scope>NUCLEOTIDE SEQUENCE [LARGE SCALE GENOMIC DNA]</scope>
    <source>
        <strain evidence="1 2">FP101781</strain>
    </source>
</reference>
<dbReference type="AlphaFoldDB" id="A0A4Y7TUL9"/>
<proteinExistence type="predicted"/>
<dbReference type="EMBL" id="QPFP01000003">
    <property type="protein sequence ID" value="TEB37876.1"/>
    <property type="molecule type" value="Genomic_DNA"/>
</dbReference>
<evidence type="ECO:0000313" key="1">
    <source>
        <dbReference type="EMBL" id="TEB37876.1"/>
    </source>
</evidence>
<organism evidence="1 2">
    <name type="scientific">Coprinellus micaceus</name>
    <name type="common">Glistening ink-cap mushroom</name>
    <name type="synonym">Coprinus micaceus</name>
    <dbReference type="NCBI Taxonomy" id="71717"/>
    <lineage>
        <taxon>Eukaryota</taxon>
        <taxon>Fungi</taxon>
        <taxon>Dikarya</taxon>
        <taxon>Basidiomycota</taxon>
        <taxon>Agaricomycotina</taxon>
        <taxon>Agaricomycetes</taxon>
        <taxon>Agaricomycetidae</taxon>
        <taxon>Agaricales</taxon>
        <taxon>Agaricineae</taxon>
        <taxon>Psathyrellaceae</taxon>
        <taxon>Coprinellus</taxon>
    </lineage>
</organism>
<dbReference type="Proteomes" id="UP000298030">
    <property type="component" value="Unassembled WGS sequence"/>
</dbReference>
<protein>
    <submittedName>
        <fullName evidence="1">Uncharacterized protein</fullName>
    </submittedName>
</protein>
<dbReference type="STRING" id="71717.A0A4Y7TUL9"/>
<keyword evidence="2" id="KW-1185">Reference proteome</keyword>
<gene>
    <name evidence="1" type="ORF">FA13DRAFT_709820</name>
</gene>
<evidence type="ECO:0000313" key="2">
    <source>
        <dbReference type="Proteomes" id="UP000298030"/>
    </source>
</evidence>
<sequence length="648" mass="73959">MSPITSFQTLTPNSAICSKPEGGPYYDFTRYQNYDLQGLVGLCEANAAAREELVGGGWTSLWEEKRVQYGAPDCLGRLSEAEWALFLMGTTCQKCGTADEKVEIDFFLFKRLCSTCRIDGVITYVEACKQDSLRIEALNYINFTPCPAEGTPRIKARWFWREDVAWVSDAWRERHVLIEEGHPGANQNLDTFKEHCLTNVMIVQQNAPLWRDWYLIDLEKKFGRHSGEMIRRQELAKIVRPRFYKTGRFDTRDINRTIGEESKDLRTALPFRCDLQKLIDNEKRMATLYSRLAESVEATRRIRLNLITQERLSIVMVLWQAWVATFQLPVIDTWGLPGRSELSRHPLIASLLASDSFPTHNDYKRLERHFQGSLTTLFRQPGMFFATPSAALLGSIQESADVLEFATSVFTPHFATFQAKNHPIIVGWKAHSGWRHTPDRTSVECDFDPWLSHVSKGLLDLCNLPETATVEDMDREDQRFVCDLCYKTAVDRLGPAAHGIAKSVEAEVFTWRLALSHAYAVHQHDRDALEFSLLVNYGTWSFNALKEVKIAEDLQRTGQGQDPEATRVWLCNHCTEGPSRGAPTTLNNIIKHVRKEHVKAKEVTHNDYFIHEGLRLQYERLNTKIPLPVIPSTSTNGAQSAETRTMAQ</sequence>